<dbReference type="CDD" id="cd10443">
    <property type="entry name" value="GIY-YIG_HE_Tlr8p_PBC-V_like"/>
    <property type="match status" value="1"/>
</dbReference>
<dbReference type="PROSITE" id="PS50164">
    <property type="entry name" value="GIY_YIG"/>
    <property type="match status" value="1"/>
</dbReference>
<evidence type="ECO:0000256" key="1">
    <source>
        <dbReference type="ARBA" id="ARBA00010045"/>
    </source>
</evidence>
<organism evidence="3">
    <name type="scientific">marine sediment metagenome</name>
    <dbReference type="NCBI Taxonomy" id="412755"/>
    <lineage>
        <taxon>unclassified sequences</taxon>
        <taxon>metagenomes</taxon>
        <taxon>ecological metagenomes</taxon>
    </lineage>
</organism>
<dbReference type="EMBL" id="LAZR01001256">
    <property type="protein sequence ID" value="KKN47797.1"/>
    <property type="molecule type" value="Genomic_DNA"/>
</dbReference>
<dbReference type="Pfam" id="PF01541">
    <property type="entry name" value="GIY-YIG"/>
    <property type="match status" value="1"/>
</dbReference>
<comment type="similarity">
    <text evidence="1">To endonucleases of group I introns of fungi and phage.</text>
</comment>
<evidence type="ECO:0000259" key="2">
    <source>
        <dbReference type="PROSITE" id="PS50164"/>
    </source>
</evidence>
<sequence length="291" mass="32713">MKPFGYIYQVTNLVNGKVYIGQTVHSIERRFAAHINNAQGGKATALCHAIRKYGAANFSLGLLATCASLDEMNGSEIKYIDQYDSYRNGYNMTMGGDGSPGLEHSEESKAIRSQRMKGNKHLLGYKHSDESKAKIGAGLKGNTHLRGHKYSNEHCEAISVRQRGEKNHFYGKKHSKETKAKIAVAATGREVSEETRMKLSRLHTGRVVSAEARKKMSEWQLGEKSYMYGKTVPQETRDKISNSLKGEKCFWHGKKRSPETRKKISEKLRGRKLSLEHREAISLGLRRVLNG</sequence>
<reference evidence="3" key="1">
    <citation type="journal article" date="2015" name="Nature">
        <title>Complex archaea that bridge the gap between prokaryotes and eukaryotes.</title>
        <authorList>
            <person name="Spang A."/>
            <person name="Saw J.H."/>
            <person name="Jorgensen S.L."/>
            <person name="Zaremba-Niedzwiedzka K."/>
            <person name="Martijn J."/>
            <person name="Lind A.E."/>
            <person name="van Eijk R."/>
            <person name="Schleper C."/>
            <person name="Guy L."/>
            <person name="Ettema T.J."/>
        </authorList>
    </citation>
    <scope>NUCLEOTIDE SEQUENCE</scope>
</reference>
<name>A0A0F9RE08_9ZZZZ</name>
<dbReference type="Gene3D" id="3.40.1440.10">
    <property type="entry name" value="GIY-YIG endonuclease"/>
    <property type="match status" value="1"/>
</dbReference>
<dbReference type="AlphaFoldDB" id="A0A0F9RE08"/>
<dbReference type="InterPro" id="IPR006350">
    <property type="entry name" value="Intron_endoG1"/>
</dbReference>
<dbReference type="GO" id="GO:0004519">
    <property type="term" value="F:endonuclease activity"/>
    <property type="evidence" value="ECO:0007669"/>
    <property type="project" value="InterPro"/>
</dbReference>
<dbReference type="NCBIfam" id="TIGR01453">
    <property type="entry name" value="grpIintron_endo"/>
    <property type="match status" value="1"/>
</dbReference>
<dbReference type="InterPro" id="IPR035901">
    <property type="entry name" value="GIY-YIG_endonuc_sf"/>
</dbReference>
<dbReference type="GO" id="GO:0003677">
    <property type="term" value="F:DNA binding"/>
    <property type="evidence" value="ECO:0007669"/>
    <property type="project" value="InterPro"/>
</dbReference>
<protein>
    <recommendedName>
        <fullName evidence="2">GIY-YIG domain-containing protein</fullName>
    </recommendedName>
</protein>
<dbReference type="SMART" id="SM00496">
    <property type="entry name" value="IENR2"/>
    <property type="match status" value="8"/>
</dbReference>
<feature type="domain" description="GIY-YIG" evidence="2">
    <location>
        <begin position="3"/>
        <end position="92"/>
    </location>
</feature>
<dbReference type="SMART" id="SM00465">
    <property type="entry name" value="GIYc"/>
    <property type="match status" value="1"/>
</dbReference>
<dbReference type="SUPFAM" id="SSF82771">
    <property type="entry name" value="GIY-YIG endonuclease"/>
    <property type="match status" value="1"/>
</dbReference>
<comment type="caution">
    <text evidence="3">The sequence shown here is derived from an EMBL/GenBank/DDBJ whole genome shotgun (WGS) entry which is preliminary data.</text>
</comment>
<dbReference type="InterPro" id="IPR003611">
    <property type="entry name" value="NUMOD3"/>
</dbReference>
<proteinExistence type="predicted"/>
<dbReference type="InterPro" id="IPR000305">
    <property type="entry name" value="GIY-YIG_endonuc"/>
</dbReference>
<dbReference type="Pfam" id="PF07460">
    <property type="entry name" value="NUMOD3"/>
    <property type="match status" value="3"/>
</dbReference>
<evidence type="ECO:0000313" key="3">
    <source>
        <dbReference type="EMBL" id="KKN47797.1"/>
    </source>
</evidence>
<dbReference type="SUPFAM" id="SSF64496">
    <property type="entry name" value="DNA-binding domain of intron-encoded endonucleases"/>
    <property type="match status" value="2"/>
</dbReference>
<accession>A0A0F9RE08</accession>
<gene>
    <name evidence="3" type="ORF">LCGC14_0659180</name>
</gene>